<organism evidence="2 3">
    <name type="scientific">Bionectria ochroleuca</name>
    <name type="common">Gliocladium roseum</name>
    <dbReference type="NCBI Taxonomy" id="29856"/>
    <lineage>
        <taxon>Eukaryota</taxon>
        <taxon>Fungi</taxon>
        <taxon>Dikarya</taxon>
        <taxon>Ascomycota</taxon>
        <taxon>Pezizomycotina</taxon>
        <taxon>Sordariomycetes</taxon>
        <taxon>Hypocreomycetidae</taxon>
        <taxon>Hypocreales</taxon>
        <taxon>Bionectriaceae</taxon>
        <taxon>Clonostachys</taxon>
    </lineage>
</organism>
<gene>
    <name evidence="2" type="ORF">IM811_016196</name>
</gene>
<feature type="region of interest" description="Disordered" evidence="1">
    <location>
        <begin position="48"/>
        <end position="144"/>
    </location>
</feature>
<evidence type="ECO:0000313" key="2">
    <source>
        <dbReference type="EMBL" id="KAF9750169.1"/>
    </source>
</evidence>
<sequence length="144" mass="15036">MFAFKMNSTIKYIPFKSTQDGRYDLSPFRVRTDGEVYTEKKRVKKEVTMLSAGSGNNTGADDDAASIAPGQNGGPKGMSLQRWLHPAQMKDLGGGAGQGRPELHRGGQGQADAAGEDQGGAVDLHQGGARLAQPVRPGPGGAGL</sequence>
<dbReference type="EMBL" id="JADCTT010000007">
    <property type="protein sequence ID" value="KAF9750169.1"/>
    <property type="molecule type" value="Genomic_DNA"/>
</dbReference>
<dbReference type="AlphaFoldDB" id="A0A8H7TMS8"/>
<accession>A0A8H7TMS8</accession>
<reference evidence="2" key="1">
    <citation type="submission" date="2020-10" db="EMBL/GenBank/DDBJ databases">
        <title>High-Quality Genome Resource of Clonostachys rosea strain S41 by Oxford Nanopore Long-Read Sequencing.</title>
        <authorList>
            <person name="Wang H."/>
        </authorList>
    </citation>
    <scope>NUCLEOTIDE SEQUENCE</scope>
    <source>
        <strain evidence="2">S41</strain>
    </source>
</reference>
<name>A0A8H7TMS8_BIOOC</name>
<comment type="caution">
    <text evidence="2">The sequence shown here is derived from an EMBL/GenBank/DDBJ whole genome shotgun (WGS) entry which is preliminary data.</text>
</comment>
<proteinExistence type="predicted"/>
<protein>
    <submittedName>
        <fullName evidence="2">Uncharacterized protein</fullName>
    </submittedName>
</protein>
<evidence type="ECO:0000313" key="3">
    <source>
        <dbReference type="Proteomes" id="UP000616885"/>
    </source>
</evidence>
<dbReference type="Proteomes" id="UP000616885">
    <property type="component" value="Unassembled WGS sequence"/>
</dbReference>
<evidence type="ECO:0000256" key="1">
    <source>
        <dbReference type="SAM" id="MobiDB-lite"/>
    </source>
</evidence>